<evidence type="ECO:0000313" key="2">
    <source>
        <dbReference type="Proteomes" id="UP000460298"/>
    </source>
</evidence>
<gene>
    <name evidence="1" type="ORF">F9K24_05165</name>
</gene>
<protein>
    <recommendedName>
        <fullName evidence="3">Lipoprotein</fullName>
    </recommendedName>
</protein>
<proteinExistence type="predicted"/>
<dbReference type="EMBL" id="WBUI01000004">
    <property type="protein sequence ID" value="KAB2933860.1"/>
    <property type="molecule type" value="Genomic_DNA"/>
</dbReference>
<dbReference type="PROSITE" id="PS51257">
    <property type="entry name" value="PROKAR_LIPOPROTEIN"/>
    <property type="match status" value="1"/>
</dbReference>
<dbReference type="Proteomes" id="UP000460298">
    <property type="component" value="Unassembled WGS sequence"/>
</dbReference>
<reference evidence="1 2" key="1">
    <citation type="submission" date="2019-10" db="EMBL/GenBank/DDBJ databases">
        <title>Extracellular Electron Transfer in a Candidatus Methanoperedens spp. Enrichment Culture.</title>
        <authorList>
            <person name="Berger S."/>
            <person name="Rangel Shaw D."/>
            <person name="Berben T."/>
            <person name="In 'T Zandt M."/>
            <person name="Frank J."/>
            <person name="Reimann J."/>
            <person name="Jetten M.S.M."/>
            <person name="Welte C.U."/>
        </authorList>
    </citation>
    <scope>NUCLEOTIDE SEQUENCE [LARGE SCALE GENOMIC DNA]</scope>
    <source>
        <strain evidence="1">SB12</strain>
    </source>
</reference>
<name>A0A833H354_9LEPT</name>
<dbReference type="AlphaFoldDB" id="A0A833H354"/>
<evidence type="ECO:0000313" key="1">
    <source>
        <dbReference type="EMBL" id="KAB2933860.1"/>
    </source>
</evidence>
<organism evidence="1 2">
    <name type="scientific">Leptonema illini</name>
    <dbReference type="NCBI Taxonomy" id="183"/>
    <lineage>
        <taxon>Bacteria</taxon>
        <taxon>Pseudomonadati</taxon>
        <taxon>Spirochaetota</taxon>
        <taxon>Spirochaetia</taxon>
        <taxon>Leptospirales</taxon>
        <taxon>Leptospiraceae</taxon>
        <taxon>Leptonema</taxon>
    </lineage>
</organism>
<comment type="caution">
    <text evidence="1">The sequence shown here is derived from an EMBL/GenBank/DDBJ whole genome shotgun (WGS) entry which is preliminary data.</text>
</comment>
<accession>A0A833H354</accession>
<sequence>MKYYTGIVVFVFLMSSCKLWTEQEWAEYRGGYLNTFPLACSSFMNHSCENWTATPKEPTYESCLKSHDERLLLCAYELSEYQKLQSLSDVPGSGGVCVFNC</sequence>
<evidence type="ECO:0008006" key="3">
    <source>
        <dbReference type="Google" id="ProtNLM"/>
    </source>
</evidence>